<evidence type="ECO:0000313" key="2">
    <source>
        <dbReference type="Proteomes" id="UP000308886"/>
    </source>
</evidence>
<reference evidence="1" key="1">
    <citation type="submission" date="2019-04" db="EMBL/GenBank/DDBJ databases">
        <title>Microbes associate with the intestines of laboratory mice.</title>
        <authorList>
            <person name="Navarre W."/>
            <person name="Wong E."/>
            <person name="Huang K."/>
            <person name="Tropini C."/>
            <person name="Ng K."/>
            <person name="Yu B."/>
        </authorList>
    </citation>
    <scope>NUCLEOTIDE SEQUENCE</scope>
    <source>
        <strain evidence="1">NM73_A23</strain>
    </source>
</reference>
<organism evidence="1 2">
    <name type="scientific">Palleniella muris</name>
    <dbReference type="NCBI Taxonomy" id="3038145"/>
    <lineage>
        <taxon>Bacteria</taxon>
        <taxon>Pseudomonadati</taxon>
        <taxon>Bacteroidota</taxon>
        <taxon>Bacteroidia</taxon>
        <taxon>Bacteroidales</taxon>
        <taxon>Prevotellaceae</taxon>
        <taxon>Palleniella</taxon>
    </lineage>
</organism>
<proteinExistence type="predicted"/>
<sequence length="128" mass="14618">MQKNRNNNSIIEICPIRNIVARLGTKWALLVIVILSEQEAIRFSEMCKLIPDISSKVLSETLKTLEADGLVTRKVYPTVPPKVEYSLTDIGHSLVPIIQELTEWALKNMEAIMNNREKFEKTGKHEDK</sequence>
<comment type="caution">
    <text evidence="1">The sequence shown here is derived from an EMBL/GenBank/DDBJ whole genome shotgun (WGS) entry which is preliminary data.</text>
</comment>
<keyword evidence="2" id="KW-1185">Reference proteome</keyword>
<gene>
    <name evidence="1" type="ORF">E5358_03785</name>
</gene>
<name>A0AC61QT62_9BACT</name>
<evidence type="ECO:0000313" key="1">
    <source>
        <dbReference type="EMBL" id="TGX83384.1"/>
    </source>
</evidence>
<dbReference type="Proteomes" id="UP000308886">
    <property type="component" value="Unassembled WGS sequence"/>
</dbReference>
<protein>
    <submittedName>
        <fullName evidence="1">Transcriptional regulator</fullName>
    </submittedName>
</protein>
<dbReference type="EMBL" id="SRZC01000004">
    <property type="protein sequence ID" value="TGX83384.1"/>
    <property type="molecule type" value="Genomic_DNA"/>
</dbReference>
<accession>A0AC61QT62</accession>